<name>A0ACB9MZ70_BAUVA</name>
<sequence length="627" mass="70747">MVLALAFKPKHEKFFGKFKEMGTNFAGAIEDDDSESSKGKMAILELKVTSPQTEREKMLRERELKDIGDELLKTPSSSVNKLLQCLEKLDGLLSNMSQNEKTNALLPAMKALISSNILRHSEEVVRIWVTSCITEIARITAPDPPFNDDLMKEIFQLTLAAFEKLSDDSDPCYEKAISILENVSLMRSSAVMLDLECDDLILQMFQSFIRIIRLNNSDQVCRNIKTIMTTVLEESEDVSSDLLGTLLDSLIKDNQTLSPESWALAEQVIAECSHYVKPYIYRAVQSRGRDLDCYAEIVTSICHSQENSNANGMELVAEGLKSNVKDASGSAMNAETVKEEVPKRQQQQHSDLSKDSKSNAKPGSESFKDSKSEPLLDTLPKKRGRKPNSLKNPDEGYKYLMSRERRSPRSAQCRKTLDRVPSENLERQCVVCLPRFDEDGNLSLPAVEGSSSVSLISQRRLKRGWPKRRKSAYGQDAEPLLESTSKENLSKASLELPGIRTERDSEVIKDAEVEPQPSTRKTTVDETRSETLSEENIEEGRTLVLTNATLNKDLNESSSNKELISESATKGRPRRKITAAQDETHWLVGGLRCYGHWTRRIIQVLLFLMTAERRNTRSYTMITTWKY</sequence>
<comment type="caution">
    <text evidence="1">The sequence shown here is derived from an EMBL/GenBank/DDBJ whole genome shotgun (WGS) entry which is preliminary data.</text>
</comment>
<keyword evidence="2" id="KW-1185">Reference proteome</keyword>
<reference evidence="1 2" key="1">
    <citation type="journal article" date="2022" name="DNA Res.">
        <title>Chromosomal-level genome assembly of the orchid tree Bauhinia variegata (Leguminosae; Cercidoideae) supports the allotetraploid origin hypothesis of Bauhinia.</title>
        <authorList>
            <person name="Zhong Y."/>
            <person name="Chen Y."/>
            <person name="Zheng D."/>
            <person name="Pang J."/>
            <person name="Liu Y."/>
            <person name="Luo S."/>
            <person name="Meng S."/>
            <person name="Qian L."/>
            <person name="Wei D."/>
            <person name="Dai S."/>
            <person name="Zhou R."/>
        </authorList>
    </citation>
    <scope>NUCLEOTIDE SEQUENCE [LARGE SCALE GENOMIC DNA]</scope>
    <source>
        <strain evidence="1">BV-YZ2020</strain>
    </source>
</reference>
<protein>
    <submittedName>
        <fullName evidence="1">Uncharacterized protein</fullName>
    </submittedName>
</protein>
<accession>A0ACB9MZ70</accession>
<evidence type="ECO:0000313" key="1">
    <source>
        <dbReference type="EMBL" id="KAI4329392.1"/>
    </source>
</evidence>
<dbReference type="EMBL" id="CM039433">
    <property type="protein sequence ID" value="KAI4329392.1"/>
    <property type="molecule type" value="Genomic_DNA"/>
</dbReference>
<dbReference type="Proteomes" id="UP000828941">
    <property type="component" value="Chromosome 8"/>
</dbReference>
<gene>
    <name evidence="1" type="ORF">L6164_021660</name>
</gene>
<evidence type="ECO:0000313" key="2">
    <source>
        <dbReference type="Proteomes" id="UP000828941"/>
    </source>
</evidence>
<organism evidence="1 2">
    <name type="scientific">Bauhinia variegata</name>
    <name type="common">Purple orchid tree</name>
    <name type="synonym">Phanera variegata</name>
    <dbReference type="NCBI Taxonomy" id="167791"/>
    <lineage>
        <taxon>Eukaryota</taxon>
        <taxon>Viridiplantae</taxon>
        <taxon>Streptophyta</taxon>
        <taxon>Embryophyta</taxon>
        <taxon>Tracheophyta</taxon>
        <taxon>Spermatophyta</taxon>
        <taxon>Magnoliopsida</taxon>
        <taxon>eudicotyledons</taxon>
        <taxon>Gunneridae</taxon>
        <taxon>Pentapetalae</taxon>
        <taxon>rosids</taxon>
        <taxon>fabids</taxon>
        <taxon>Fabales</taxon>
        <taxon>Fabaceae</taxon>
        <taxon>Cercidoideae</taxon>
        <taxon>Cercideae</taxon>
        <taxon>Bauhiniinae</taxon>
        <taxon>Bauhinia</taxon>
    </lineage>
</organism>
<proteinExistence type="predicted"/>